<feature type="region of interest" description="Disordered" evidence="6">
    <location>
        <begin position="35"/>
        <end position="74"/>
    </location>
</feature>
<dbReference type="PANTHER" id="PTHR30480:SF13">
    <property type="entry name" value="BETA-HEXOSAMINIDASE"/>
    <property type="match status" value="1"/>
</dbReference>
<dbReference type="HOGENOM" id="CLU_008392_0_4_11"/>
<dbReference type="SUPFAM" id="SSF51445">
    <property type="entry name" value="(Trans)glycosidases"/>
    <property type="match status" value="1"/>
</dbReference>
<dbReference type="InterPro" id="IPR050226">
    <property type="entry name" value="NagZ_Beta-hexosaminidase"/>
</dbReference>
<dbReference type="GO" id="GO:0009254">
    <property type="term" value="P:peptidoglycan turnover"/>
    <property type="evidence" value="ECO:0007669"/>
    <property type="project" value="TreeGrafter"/>
</dbReference>
<comment type="catalytic activity">
    <reaction evidence="1">
        <text>Hydrolysis of terminal non-reducing N-acetyl-D-hexosamine residues in N-acetyl-beta-D-hexosaminides.</text>
        <dbReference type="EC" id="3.2.1.52"/>
    </reaction>
</comment>
<keyword evidence="10" id="KW-1185">Reference proteome</keyword>
<comment type="similarity">
    <text evidence="2">Belongs to the glycosyl hydrolase 3 family.</text>
</comment>
<evidence type="ECO:0000256" key="7">
    <source>
        <dbReference type="SAM" id="SignalP"/>
    </source>
</evidence>
<proteinExistence type="inferred from homology"/>
<dbReference type="InterPro" id="IPR036962">
    <property type="entry name" value="Glyco_hydro_3_N_sf"/>
</dbReference>
<evidence type="ECO:0000256" key="3">
    <source>
        <dbReference type="ARBA" id="ARBA00012663"/>
    </source>
</evidence>
<dbReference type="GO" id="GO:0004563">
    <property type="term" value="F:beta-N-acetylhexosaminidase activity"/>
    <property type="evidence" value="ECO:0007669"/>
    <property type="project" value="UniProtKB-EC"/>
</dbReference>
<dbReference type="Gene3D" id="3.20.20.300">
    <property type="entry name" value="Glycoside hydrolase, family 3, N-terminal domain"/>
    <property type="match status" value="1"/>
</dbReference>
<evidence type="ECO:0000256" key="1">
    <source>
        <dbReference type="ARBA" id="ARBA00001231"/>
    </source>
</evidence>
<dbReference type="EMBL" id="CP007790">
    <property type="protein sequence ID" value="AJK69870.1"/>
    <property type="molecule type" value="Genomic_DNA"/>
</dbReference>
<dbReference type="AlphaFoldDB" id="A0A0B6TWE8"/>
<keyword evidence="7" id="KW-0732">Signal</keyword>
<evidence type="ECO:0000256" key="5">
    <source>
        <dbReference type="ARBA" id="ARBA00023295"/>
    </source>
</evidence>
<gene>
    <name evidence="9" type="ORF">B840_11495</name>
</gene>
<evidence type="ECO:0000256" key="4">
    <source>
        <dbReference type="ARBA" id="ARBA00022801"/>
    </source>
</evidence>
<dbReference type="STRING" id="1224162.B840_11495"/>
<feature type="domain" description="Glycoside hydrolase family 3 N-terminal" evidence="8">
    <location>
        <begin position="80"/>
        <end position="393"/>
    </location>
</feature>
<dbReference type="Proteomes" id="UP000031928">
    <property type="component" value="Chromosome"/>
</dbReference>
<keyword evidence="4" id="KW-0378">Hydrolase</keyword>
<dbReference type="PROSITE" id="PS51257">
    <property type="entry name" value="PROKAR_LIPOPROTEIN"/>
    <property type="match status" value="1"/>
</dbReference>
<accession>A0A0B6TWE8</accession>
<dbReference type="KEGG" id="cmq:B840_11495"/>
<dbReference type="InterPro" id="IPR001764">
    <property type="entry name" value="Glyco_hydro_3_N"/>
</dbReference>
<feature type="signal peptide" evidence="7">
    <location>
        <begin position="1"/>
        <end position="29"/>
    </location>
</feature>
<evidence type="ECO:0000313" key="9">
    <source>
        <dbReference type="EMBL" id="AJK69870.1"/>
    </source>
</evidence>
<keyword evidence="5" id="KW-0326">Glycosidase</keyword>
<sequence>MSINRSPASRLLAAFVAAGTLAAGTVACADPQENAAPESAAASTSATSTTATTSTTTTTSRAPEPADIARARVPEEQRAKAASLMVVGVDNYDDALWKLQQGVGGIFITSWANPELLTTPGRNIVALREAVGRPFSVSIDFEGGRVQRHDHIIGPRMSAREMAATMSPEQVEHYAFELGNSLRWHGVTVDFAPVLDVDAAGLDIIGDRAFSTDPYVAGEYGAAFARGLAAAGVTPVFKHFPGHGQASGDTHLQLAVTPPVEQVVAHDLPPYAIALGQSGGAVMVGHMVVPGLGDGTTPASLDPATYTLLRSGNYPGGVPFEGVAYTDDLTGMRAVTDRYSLPQAVVAAVRAGADQPLFSSGGQLVAAIDALDAAVTAGEVPGERLDDAAHRVQLQLLSSGA</sequence>
<evidence type="ECO:0000256" key="6">
    <source>
        <dbReference type="SAM" id="MobiDB-lite"/>
    </source>
</evidence>
<evidence type="ECO:0000256" key="2">
    <source>
        <dbReference type="ARBA" id="ARBA00005336"/>
    </source>
</evidence>
<dbReference type="EC" id="3.2.1.52" evidence="3"/>
<dbReference type="PANTHER" id="PTHR30480">
    <property type="entry name" value="BETA-HEXOSAMINIDASE-RELATED"/>
    <property type="match status" value="1"/>
</dbReference>
<name>A0A0B6TWE8_9CORY</name>
<dbReference type="Pfam" id="PF00933">
    <property type="entry name" value="Glyco_hydro_3"/>
    <property type="match status" value="1"/>
</dbReference>
<reference evidence="9 10" key="1">
    <citation type="submission" date="2014-05" db="EMBL/GenBank/DDBJ databases">
        <title>Complete genome sequence of Corynebacterium marinum DSM 44953.</title>
        <authorList>
            <person name="Schaffert L."/>
            <person name="Albersmeier A."/>
            <person name="Kalinowski J."/>
            <person name="Ruckert C."/>
        </authorList>
    </citation>
    <scope>NUCLEOTIDE SEQUENCE [LARGE SCALE GENOMIC DNA]</scope>
    <source>
        <strain evidence="9 10">DSM 44953</strain>
    </source>
</reference>
<protein>
    <recommendedName>
        <fullName evidence="3">beta-N-acetylhexosaminidase</fullName>
        <ecNumber evidence="3">3.2.1.52</ecNumber>
    </recommendedName>
</protein>
<organism evidence="9 10">
    <name type="scientific">Corynebacterium marinum DSM 44953</name>
    <dbReference type="NCBI Taxonomy" id="1224162"/>
    <lineage>
        <taxon>Bacteria</taxon>
        <taxon>Bacillati</taxon>
        <taxon>Actinomycetota</taxon>
        <taxon>Actinomycetes</taxon>
        <taxon>Mycobacteriales</taxon>
        <taxon>Corynebacteriaceae</taxon>
        <taxon>Corynebacterium</taxon>
    </lineage>
</organism>
<dbReference type="GO" id="GO:0005975">
    <property type="term" value="P:carbohydrate metabolic process"/>
    <property type="evidence" value="ECO:0007669"/>
    <property type="project" value="InterPro"/>
</dbReference>
<dbReference type="InterPro" id="IPR017853">
    <property type="entry name" value="GH"/>
</dbReference>
<evidence type="ECO:0000313" key="10">
    <source>
        <dbReference type="Proteomes" id="UP000031928"/>
    </source>
</evidence>
<evidence type="ECO:0000259" key="8">
    <source>
        <dbReference type="Pfam" id="PF00933"/>
    </source>
</evidence>
<feature type="compositionally biased region" description="Low complexity" evidence="6">
    <location>
        <begin position="39"/>
        <end position="60"/>
    </location>
</feature>
<feature type="chain" id="PRO_5002124950" description="beta-N-acetylhexosaminidase" evidence="7">
    <location>
        <begin position="30"/>
        <end position="401"/>
    </location>
</feature>